<accession>A0A0F9N579</accession>
<dbReference type="InterPro" id="IPR011051">
    <property type="entry name" value="RmlC_Cupin_sf"/>
</dbReference>
<dbReference type="CDD" id="cd02238">
    <property type="entry name" value="cupin_KdgF"/>
    <property type="match status" value="1"/>
</dbReference>
<dbReference type="EMBL" id="LAZR01004621">
    <property type="protein sequence ID" value="KKN06967.1"/>
    <property type="molecule type" value="Genomic_DNA"/>
</dbReference>
<gene>
    <name evidence="2" type="ORF">LCGC14_1071870</name>
</gene>
<comment type="caution">
    <text evidence="2">The sequence shown here is derived from an EMBL/GenBank/DDBJ whole genome shotgun (WGS) entry which is preliminary data.</text>
</comment>
<name>A0A0F9N579_9ZZZZ</name>
<sequence>MNKSPINKSDIHPINPLKGVYRKTLIYNDSVMLCHFTLEKNANIPMHSHKENQIGYVIKGQIKFLTDDNEFIVKEGDSYIFNSNEKHGALILENAEIIDIFNPSRQDYI</sequence>
<dbReference type="Pfam" id="PF07883">
    <property type="entry name" value="Cupin_2"/>
    <property type="match status" value="1"/>
</dbReference>
<evidence type="ECO:0000313" key="2">
    <source>
        <dbReference type="EMBL" id="KKN06967.1"/>
    </source>
</evidence>
<proteinExistence type="predicted"/>
<dbReference type="SUPFAM" id="SSF51182">
    <property type="entry name" value="RmlC-like cupins"/>
    <property type="match status" value="1"/>
</dbReference>
<dbReference type="AlphaFoldDB" id="A0A0F9N579"/>
<dbReference type="PIRSF" id="PIRSF029883">
    <property type="entry name" value="KdgF"/>
    <property type="match status" value="1"/>
</dbReference>
<dbReference type="InterPro" id="IPR014710">
    <property type="entry name" value="RmlC-like_jellyroll"/>
</dbReference>
<dbReference type="InterPro" id="IPR052535">
    <property type="entry name" value="Bacilysin_H2HPP_isomerase"/>
</dbReference>
<dbReference type="InterPro" id="IPR025499">
    <property type="entry name" value="KdgF"/>
</dbReference>
<feature type="domain" description="Cupin type-2" evidence="1">
    <location>
        <begin position="35"/>
        <end position="95"/>
    </location>
</feature>
<dbReference type="Gene3D" id="2.60.120.10">
    <property type="entry name" value="Jelly Rolls"/>
    <property type="match status" value="1"/>
</dbReference>
<protein>
    <recommendedName>
        <fullName evidence="1">Cupin type-2 domain-containing protein</fullName>
    </recommendedName>
</protein>
<organism evidence="2">
    <name type="scientific">marine sediment metagenome</name>
    <dbReference type="NCBI Taxonomy" id="412755"/>
    <lineage>
        <taxon>unclassified sequences</taxon>
        <taxon>metagenomes</taxon>
        <taxon>ecological metagenomes</taxon>
    </lineage>
</organism>
<dbReference type="PANTHER" id="PTHR40112">
    <property type="entry name" value="H2HPP ISOMERASE"/>
    <property type="match status" value="1"/>
</dbReference>
<evidence type="ECO:0000259" key="1">
    <source>
        <dbReference type="Pfam" id="PF07883"/>
    </source>
</evidence>
<dbReference type="InterPro" id="IPR013096">
    <property type="entry name" value="Cupin_2"/>
</dbReference>
<dbReference type="PANTHER" id="PTHR40112:SF1">
    <property type="entry name" value="H2HPP ISOMERASE"/>
    <property type="match status" value="1"/>
</dbReference>
<reference evidence="2" key="1">
    <citation type="journal article" date="2015" name="Nature">
        <title>Complex archaea that bridge the gap between prokaryotes and eukaryotes.</title>
        <authorList>
            <person name="Spang A."/>
            <person name="Saw J.H."/>
            <person name="Jorgensen S.L."/>
            <person name="Zaremba-Niedzwiedzka K."/>
            <person name="Martijn J."/>
            <person name="Lind A.E."/>
            <person name="van Eijk R."/>
            <person name="Schleper C."/>
            <person name="Guy L."/>
            <person name="Ettema T.J."/>
        </authorList>
    </citation>
    <scope>NUCLEOTIDE SEQUENCE</scope>
</reference>